<keyword evidence="3" id="KW-1185">Reference proteome</keyword>
<evidence type="ECO:0000313" key="2">
    <source>
        <dbReference type="EMBL" id="RSH93520.1"/>
    </source>
</evidence>
<keyword evidence="1" id="KW-0732">Signal</keyword>
<dbReference type="EMBL" id="RSCD01000004">
    <property type="protein sequence ID" value="RSH93520.1"/>
    <property type="molecule type" value="Genomic_DNA"/>
</dbReference>
<evidence type="ECO:0000313" key="3">
    <source>
        <dbReference type="Proteomes" id="UP000279259"/>
    </source>
</evidence>
<organism evidence="2 3">
    <name type="scientific">Saitozyma podzolica</name>
    <dbReference type="NCBI Taxonomy" id="1890683"/>
    <lineage>
        <taxon>Eukaryota</taxon>
        <taxon>Fungi</taxon>
        <taxon>Dikarya</taxon>
        <taxon>Basidiomycota</taxon>
        <taxon>Agaricomycotina</taxon>
        <taxon>Tremellomycetes</taxon>
        <taxon>Tremellales</taxon>
        <taxon>Trimorphomycetaceae</taxon>
        <taxon>Saitozyma</taxon>
    </lineage>
</organism>
<proteinExistence type="predicted"/>
<sequence length="114" mass="12157">MKVSLVSLLPLVSFILGAVADNVIQIGCITISGVPADVVLLKYDYENFDTDRDQADQCGVDCGAEGYLYSYLWPIGLTGKHACKCSFDSAQSSEVVTALDVNGNCDLTSAWVSP</sequence>
<reference evidence="2 3" key="1">
    <citation type="submission" date="2018-11" db="EMBL/GenBank/DDBJ databases">
        <title>Genome sequence of Saitozyma podzolica DSM 27192.</title>
        <authorList>
            <person name="Aliyu H."/>
            <person name="Gorte O."/>
            <person name="Ochsenreither K."/>
        </authorList>
    </citation>
    <scope>NUCLEOTIDE SEQUENCE [LARGE SCALE GENOMIC DNA]</scope>
    <source>
        <strain evidence="2 3">DSM 27192</strain>
    </source>
</reference>
<evidence type="ECO:0000256" key="1">
    <source>
        <dbReference type="SAM" id="SignalP"/>
    </source>
</evidence>
<protein>
    <submittedName>
        <fullName evidence="2">Uncharacterized protein</fullName>
    </submittedName>
</protein>
<accession>A0A427YR23</accession>
<dbReference type="Proteomes" id="UP000279259">
    <property type="component" value="Unassembled WGS sequence"/>
</dbReference>
<feature type="chain" id="PRO_5019347341" evidence="1">
    <location>
        <begin position="21"/>
        <end position="114"/>
    </location>
</feature>
<name>A0A427YR23_9TREE</name>
<gene>
    <name evidence="2" type="ORF">EHS25_007876</name>
</gene>
<dbReference type="OrthoDB" id="10598135at2759"/>
<feature type="signal peptide" evidence="1">
    <location>
        <begin position="1"/>
        <end position="20"/>
    </location>
</feature>
<comment type="caution">
    <text evidence="2">The sequence shown here is derived from an EMBL/GenBank/DDBJ whole genome shotgun (WGS) entry which is preliminary data.</text>
</comment>
<dbReference type="AlphaFoldDB" id="A0A427YR23"/>